<gene>
    <name evidence="1" type="ORF">SAMN05660206_103154</name>
</gene>
<organism evidence="1 2">
    <name type="scientific">Sphingobacterium wenxiniae</name>
    <dbReference type="NCBI Taxonomy" id="683125"/>
    <lineage>
        <taxon>Bacteria</taxon>
        <taxon>Pseudomonadati</taxon>
        <taxon>Bacteroidota</taxon>
        <taxon>Sphingobacteriia</taxon>
        <taxon>Sphingobacteriales</taxon>
        <taxon>Sphingobacteriaceae</taxon>
        <taxon>Sphingobacterium</taxon>
    </lineage>
</organism>
<keyword evidence="2" id="KW-1185">Reference proteome</keyword>
<dbReference type="EMBL" id="FOZZ01000003">
    <property type="protein sequence ID" value="SFS60540.1"/>
    <property type="molecule type" value="Genomic_DNA"/>
</dbReference>
<reference evidence="1 2" key="1">
    <citation type="submission" date="2016-10" db="EMBL/GenBank/DDBJ databases">
        <authorList>
            <person name="de Groot N.N."/>
        </authorList>
    </citation>
    <scope>NUCLEOTIDE SEQUENCE [LARGE SCALE GENOMIC DNA]</scope>
    <source>
        <strain evidence="1 2">DSM 22789</strain>
    </source>
</reference>
<dbReference type="AlphaFoldDB" id="A0A1I6R7M2"/>
<accession>A0A1I6R7M2</accession>
<proteinExistence type="predicted"/>
<dbReference type="RefSeq" id="WP_170852595.1">
    <property type="nucleotide sequence ID" value="NZ_FOZZ01000003.1"/>
</dbReference>
<evidence type="ECO:0000313" key="1">
    <source>
        <dbReference type="EMBL" id="SFS60540.1"/>
    </source>
</evidence>
<name>A0A1I6R7M2_9SPHI</name>
<dbReference type="Proteomes" id="UP000198785">
    <property type="component" value="Unassembled WGS sequence"/>
</dbReference>
<sequence length="54" mass="6237">MKNSFSDVTDNDDYTDVYQGFRSLTSLRATQTSEVFKTSEVFLLSTQHLFLNTH</sequence>
<dbReference type="STRING" id="683125.SAMN05660206_103154"/>
<protein>
    <submittedName>
        <fullName evidence="1">Uncharacterized protein</fullName>
    </submittedName>
</protein>
<evidence type="ECO:0000313" key="2">
    <source>
        <dbReference type="Proteomes" id="UP000198785"/>
    </source>
</evidence>